<evidence type="ECO:0000313" key="1">
    <source>
        <dbReference type="EMBL" id="GAA4433193.1"/>
    </source>
</evidence>
<keyword evidence="2" id="KW-1185">Reference proteome</keyword>
<sequence length="194" mass="20314">MSRVPTDLAKKLRADLDHAGYYPDVVEGVINIALGDEPVTSFLVHPETTFDETEVFRHLTALVLSPTRLVVAHVDDAPGADDRQAALATTDSVALGQVRSVTLTHGVSEPTRGSGMQTQELTLAISWGTAQSVDLQPASCGDPDCEADHGYTGTLVPEGVELRVSAQAEGSGALHGALEFAHVLSTATSRGQSA</sequence>
<comment type="caution">
    <text evidence="1">The sequence shown here is derived from an EMBL/GenBank/DDBJ whole genome shotgun (WGS) entry which is preliminary data.</text>
</comment>
<reference evidence="2" key="1">
    <citation type="journal article" date="2019" name="Int. J. Syst. Evol. Microbiol.">
        <title>The Global Catalogue of Microorganisms (GCM) 10K type strain sequencing project: providing services to taxonomists for standard genome sequencing and annotation.</title>
        <authorList>
            <consortium name="The Broad Institute Genomics Platform"/>
            <consortium name="The Broad Institute Genome Sequencing Center for Infectious Disease"/>
            <person name="Wu L."/>
            <person name="Ma J."/>
        </authorList>
    </citation>
    <scope>NUCLEOTIDE SEQUENCE [LARGE SCALE GENOMIC DNA]</scope>
    <source>
        <strain evidence="2">JCM 17810</strain>
    </source>
</reference>
<protein>
    <submittedName>
        <fullName evidence="1">DUF5998 family protein</fullName>
    </submittedName>
</protein>
<organism evidence="1 2">
    <name type="scientific">Georgenia halophila</name>
    <dbReference type="NCBI Taxonomy" id="620889"/>
    <lineage>
        <taxon>Bacteria</taxon>
        <taxon>Bacillati</taxon>
        <taxon>Actinomycetota</taxon>
        <taxon>Actinomycetes</taxon>
        <taxon>Micrococcales</taxon>
        <taxon>Bogoriellaceae</taxon>
        <taxon>Georgenia</taxon>
    </lineage>
</organism>
<proteinExistence type="predicted"/>
<dbReference type="RefSeq" id="WP_345218807.1">
    <property type="nucleotide sequence ID" value="NZ_BAABGN010000013.1"/>
</dbReference>
<dbReference type="InterPro" id="IPR046040">
    <property type="entry name" value="DUF5998"/>
</dbReference>
<accession>A0ABP8LRK8</accession>
<dbReference type="EMBL" id="BAABGN010000013">
    <property type="protein sequence ID" value="GAA4433193.1"/>
    <property type="molecule type" value="Genomic_DNA"/>
</dbReference>
<dbReference type="Proteomes" id="UP001500622">
    <property type="component" value="Unassembled WGS sequence"/>
</dbReference>
<evidence type="ECO:0000313" key="2">
    <source>
        <dbReference type="Proteomes" id="UP001500622"/>
    </source>
</evidence>
<dbReference type="Pfam" id="PF19461">
    <property type="entry name" value="DUF5998"/>
    <property type="match status" value="1"/>
</dbReference>
<gene>
    <name evidence="1" type="ORF">GCM10023169_39930</name>
</gene>
<name>A0ABP8LRK8_9MICO</name>